<evidence type="ECO:0000313" key="4">
    <source>
        <dbReference type="Proteomes" id="UP001499947"/>
    </source>
</evidence>
<proteinExistence type="predicted"/>
<accession>A0ABN2IMZ2</accession>
<feature type="region of interest" description="Disordered" evidence="1">
    <location>
        <begin position="181"/>
        <end position="207"/>
    </location>
</feature>
<feature type="domain" description="HTH cro/C1-type" evidence="2">
    <location>
        <begin position="68"/>
        <end position="105"/>
    </location>
</feature>
<dbReference type="InterPro" id="IPR010982">
    <property type="entry name" value="Lambda_DNA-bd_dom_sf"/>
</dbReference>
<dbReference type="InterPro" id="IPR001387">
    <property type="entry name" value="Cro/C1-type_HTH"/>
</dbReference>
<dbReference type="Pfam" id="PF01381">
    <property type="entry name" value="HTH_3"/>
    <property type="match status" value="1"/>
</dbReference>
<evidence type="ECO:0000256" key="1">
    <source>
        <dbReference type="SAM" id="MobiDB-lite"/>
    </source>
</evidence>
<protein>
    <recommendedName>
        <fullName evidence="2">HTH cro/C1-type domain-containing protein</fullName>
    </recommendedName>
</protein>
<organism evidence="3 4">
    <name type="scientific">Streptomyces yatensis</name>
    <dbReference type="NCBI Taxonomy" id="155177"/>
    <lineage>
        <taxon>Bacteria</taxon>
        <taxon>Bacillati</taxon>
        <taxon>Actinomycetota</taxon>
        <taxon>Actinomycetes</taxon>
        <taxon>Kitasatosporales</taxon>
        <taxon>Streptomycetaceae</taxon>
        <taxon>Streptomyces</taxon>
        <taxon>Streptomyces violaceusniger group</taxon>
    </lineage>
</organism>
<feature type="region of interest" description="Disordered" evidence="1">
    <location>
        <begin position="27"/>
        <end position="52"/>
    </location>
</feature>
<dbReference type="Proteomes" id="UP001499947">
    <property type="component" value="Unassembled WGS sequence"/>
</dbReference>
<name>A0ABN2IMZ2_9ACTN</name>
<dbReference type="CDD" id="cd00093">
    <property type="entry name" value="HTH_XRE"/>
    <property type="match status" value="1"/>
</dbReference>
<evidence type="ECO:0000259" key="2">
    <source>
        <dbReference type="PROSITE" id="PS50943"/>
    </source>
</evidence>
<comment type="caution">
    <text evidence="3">The sequence shown here is derived from an EMBL/GenBank/DDBJ whole genome shotgun (WGS) entry which is preliminary data.</text>
</comment>
<gene>
    <name evidence="3" type="ORF">GCM10009680_56170</name>
</gene>
<dbReference type="SUPFAM" id="SSF47413">
    <property type="entry name" value="lambda repressor-like DNA-binding domains"/>
    <property type="match status" value="1"/>
</dbReference>
<dbReference type="PROSITE" id="PS50943">
    <property type="entry name" value="HTH_CROC1"/>
    <property type="match status" value="1"/>
</dbReference>
<sequence length="419" mass="46516">MRWVTDYAGTYCDQAGKKTDTEYELHTPNTREHGMAPQNRSGSRTGTLTHCQGSRPRAAGGIVCGHLLKIIRERIPLTQSRLAEGLGIDTTTVQGWESGRRSLTAVSSTQFLRLKRHLLGRGAEATLLPLLDLAVEADAVIEYSLDDTLDGDDITQHPLHSWVFTRASTHMITWALTGEQPTVLPKAPTSTPRRRGPTPDSPLLPAPDRERLFANLRRTAEIADRAGERGSLLRRQALYLCAYDTSADAHSWLADMQERRPMPLRHASWTPAWSDARSVATSLIRYGDIETLQAFIERGMGADASEMANLNYWAHWLGLDPVPRASDAFMSDIDGQSWEALPLLRALADRLDPSRGAVDLNIHSVWALISSKPGVLSADLDLHRDLTARVGRLLDSDAISRQSRRELDNVHYGLRLSSR</sequence>
<reference evidence="3 4" key="1">
    <citation type="journal article" date="2019" name="Int. J. Syst. Evol. Microbiol.">
        <title>The Global Catalogue of Microorganisms (GCM) 10K type strain sequencing project: providing services to taxonomists for standard genome sequencing and annotation.</title>
        <authorList>
            <consortium name="The Broad Institute Genomics Platform"/>
            <consortium name="The Broad Institute Genome Sequencing Center for Infectious Disease"/>
            <person name="Wu L."/>
            <person name="Ma J."/>
        </authorList>
    </citation>
    <scope>NUCLEOTIDE SEQUENCE [LARGE SCALE GENOMIC DNA]</scope>
    <source>
        <strain evidence="3 4">JCM 13244</strain>
    </source>
</reference>
<dbReference type="EMBL" id="BAAALR010000063">
    <property type="protein sequence ID" value="GAA1708132.1"/>
    <property type="molecule type" value="Genomic_DNA"/>
</dbReference>
<evidence type="ECO:0000313" key="3">
    <source>
        <dbReference type="EMBL" id="GAA1708132.1"/>
    </source>
</evidence>
<dbReference type="Gene3D" id="1.10.260.40">
    <property type="entry name" value="lambda repressor-like DNA-binding domains"/>
    <property type="match status" value="1"/>
</dbReference>
<keyword evidence="4" id="KW-1185">Reference proteome</keyword>
<feature type="compositionally biased region" description="Polar residues" evidence="1">
    <location>
        <begin position="38"/>
        <end position="52"/>
    </location>
</feature>